<feature type="non-terminal residue" evidence="1">
    <location>
        <position position="1"/>
    </location>
</feature>
<gene>
    <name evidence="1" type="ORF">CR513_12483</name>
</gene>
<name>A0A371HM39_MUCPR</name>
<keyword evidence="2" id="KW-1185">Reference proteome</keyword>
<accession>A0A371HM39</accession>
<dbReference type="AlphaFoldDB" id="A0A371HM39"/>
<dbReference type="EMBL" id="QJKJ01002190">
    <property type="protein sequence ID" value="RDY03866.1"/>
    <property type="molecule type" value="Genomic_DNA"/>
</dbReference>
<sequence length="77" mass="8966">MNVQMNHSKRSYKNYLIIDVADVFRLNDIMVVDESKDALIKIESKAHEPHALPRSKPHDHHIPLLPNIAYVNVKPYH</sequence>
<organism evidence="1 2">
    <name type="scientific">Mucuna pruriens</name>
    <name type="common">Velvet bean</name>
    <name type="synonym">Dolichos pruriens</name>
    <dbReference type="NCBI Taxonomy" id="157652"/>
    <lineage>
        <taxon>Eukaryota</taxon>
        <taxon>Viridiplantae</taxon>
        <taxon>Streptophyta</taxon>
        <taxon>Embryophyta</taxon>
        <taxon>Tracheophyta</taxon>
        <taxon>Spermatophyta</taxon>
        <taxon>Magnoliopsida</taxon>
        <taxon>eudicotyledons</taxon>
        <taxon>Gunneridae</taxon>
        <taxon>Pentapetalae</taxon>
        <taxon>rosids</taxon>
        <taxon>fabids</taxon>
        <taxon>Fabales</taxon>
        <taxon>Fabaceae</taxon>
        <taxon>Papilionoideae</taxon>
        <taxon>50 kb inversion clade</taxon>
        <taxon>NPAAA clade</taxon>
        <taxon>indigoferoid/millettioid clade</taxon>
        <taxon>Phaseoleae</taxon>
        <taxon>Mucuna</taxon>
    </lineage>
</organism>
<comment type="caution">
    <text evidence="1">The sequence shown here is derived from an EMBL/GenBank/DDBJ whole genome shotgun (WGS) entry which is preliminary data.</text>
</comment>
<dbReference type="Proteomes" id="UP000257109">
    <property type="component" value="Unassembled WGS sequence"/>
</dbReference>
<evidence type="ECO:0000313" key="1">
    <source>
        <dbReference type="EMBL" id="RDY03866.1"/>
    </source>
</evidence>
<proteinExistence type="predicted"/>
<reference evidence="1" key="1">
    <citation type="submission" date="2018-05" db="EMBL/GenBank/DDBJ databases">
        <title>Draft genome of Mucuna pruriens seed.</title>
        <authorList>
            <person name="Nnadi N.E."/>
            <person name="Vos R."/>
            <person name="Hasami M.H."/>
            <person name="Devisetty U.K."/>
            <person name="Aguiy J.C."/>
        </authorList>
    </citation>
    <scope>NUCLEOTIDE SEQUENCE [LARGE SCALE GENOMIC DNA]</scope>
    <source>
        <strain evidence="1">JCA_2017</strain>
    </source>
</reference>
<protein>
    <submittedName>
        <fullName evidence="1">Uncharacterized protein</fullName>
    </submittedName>
</protein>
<evidence type="ECO:0000313" key="2">
    <source>
        <dbReference type="Proteomes" id="UP000257109"/>
    </source>
</evidence>